<comment type="caution">
    <text evidence="6">The sequence shown here is derived from an EMBL/GenBank/DDBJ whole genome shotgun (WGS) entry which is preliminary data.</text>
</comment>
<feature type="domain" description="RNase III" evidence="5">
    <location>
        <begin position="155"/>
        <end position="273"/>
    </location>
</feature>
<evidence type="ECO:0000313" key="6">
    <source>
        <dbReference type="EMBL" id="GMM36775.1"/>
    </source>
</evidence>
<keyword evidence="1 2" id="KW-0694">RNA-binding</keyword>
<dbReference type="InterPro" id="IPR014720">
    <property type="entry name" value="dsRBD_dom"/>
</dbReference>
<dbReference type="GeneID" id="90074750"/>
<evidence type="ECO:0000256" key="1">
    <source>
        <dbReference type="ARBA" id="ARBA00022884"/>
    </source>
</evidence>
<evidence type="ECO:0000259" key="4">
    <source>
        <dbReference type="PROSITE" id="PS50137"/>
    </source>
</evidence>
<organism evidence="6 7">
    <name type="scientific">Saccharomycopsis crataegensis</name>
    <dbReference type="NCBI Taxonomy" id="43959"/>
    <lineage>
        <taxon>Eukaryota</taxon>
        <taxon>Fungi</taxon>
        <taxon>Dikarya</taxon>
        <taxon>Ascomycota</taxon>
        <taxon>Saccharomycotina</taxon>
        <taxon>Saccharomycetes</taxon>
        <taxon>Saccharomycopsidaceae</taxon>
        <taxon>Saccharomycopsis</taxon>
    </lineage>
</organism>
<evidence type="ECO:0000256" key="3">
    <source>
        <dbReference type="SAM" id="MobiDB-lite"/>
    </source>
</evidence>
<dbReference type="SUPFAM" id="SSF69065">
    <property type="entry name" value="RNase III domain-like"/>
    <property type="match status" value="1"/>
</dbReference>
<feature type="compositionally biased region" description="Acidic residues" evidence="3">
    <location>
        <begin position="405"/>
        <end position="417"/>
    </location>
</feature>
<dbReference type="Gene3D" id="3.30.160.20">
    <property type="match status" value="1"/>
</dbReference>
<dbReference type="Gene3D" id="1.10.1520.10">
    <property type="entry name" value="Ribonuclease III domain"/>
    <property type="match status" value="1"/>
</dbReference>
<evidence type="ECO:0000259" key="5">
    <source>
        <dbReference type="PROSITE" id="PS50142"/>
    </source>
</evidence>
<evidence type="ECO:0000313" key="7">
    <source>
        <dbReference type="Proteomes" id="UP001360560"/>
    </source>
</evidence>
<sequence>MEQVTLQKLVEMSVYADQVHHSVSQLLHTAVDRTVLKEWKEYYKLSDKNHAADTMVPLLDTAQIKLASRLKRIAVEEPDNILNQIAQFNLANNDFNAKFNKNVKHGNGFSKPQLLAITSPRLSISAFFHPSIVEKITNSTGQFDKPTLEKFYRYQEEHKKLNILGYQFINFITILIIQEKYPKLSQKLTIEKQSQVFNSQYFNQLALDYNLHIKSSQLFDLIKLNQVEKFPVASSSSSSSSFITGELFDNLERNELYTDTFYAYIGALLSENYANSASIKIWLSILFSIKVGDGITTTIPTIPSTFPEIRETRTHTNNNPSFKKRVEYYKSQLLLKGLKTTMALKTTTRPFKVVCLIGEDVMTTDFGNTIAEAENNCLHSLFDNPQKVDGLVKNYHLRKYSGGDEKDDDDDDDDDILVNENNKRKKTRPSNNLDSDSSSGSSKNGDDMDIRMYNTSITPTVTESHLSSEGGQTASTGVSLGDVYGFATMRGASPYYGYDAPGILSSTIPSGVHQGMPQQFFGNTVPPANYLHNPQNNPNYLHNPQNNPYNQFHHQQQQPVPPSKPDPHDTPIDHSAKNTLYALVGQQRLVPEYKFTTLSQKKTVAKVFVDGVFLGQGIDNNKKLASQRAAMMALENVSVLSALGIDNNNNKKKKK</sequence>
<reference evidence="6 7" key="1">
    <citation type="journal article" date="2023" name="Elife">
        <title>Identification of key yeast species and microbe-microbe interactions impacting larval growth of Drosophila in the wild.</title>
        <authorList>
            <person name="Mure A."/>
            <person name="Sugiura Y."/>
            <person name="Maeda R."/>
            <person name="Honda K."/>
            <person name="Sakurai N."/>
            <person name="Takahashi Y."/>
            <person name="Watada M."/>
            <person name="Katoh T."/>
            <person name="Gotoh A."/>
            <person name="Gotoh Y."/>
            <person name="Taniguchi I."/>
            <person name="Nakamura K."/>
            <person name="Hayashi T."/>
            <person name="Katayama T."/>
            <person name="Uemura T."/>
            <person name="Hattori Y."/>
        </authorList>
    </citation>
    <scope>NUCLEOTIDE SEQUENCE [LARGE SCALE GENOMIC DNA]</scope>
    <source>
        <strain evidence="6 7">SC-9</strain>
    </source>
</reference>
<name>A0AAV5QPC7_9ASCO</name>
<feature type="compositionally biased region" description="Low complexity" evidence="3">
    <location>
        <begin position="529"/>
        <end position="558"/>
    </location>
</feature>
<gene>
    <name evidence="6" type="ORF">DASC09_041000</name>
</gene>
<accession>A0AAV5QPC7</accession>
<dbReference type="PROSITE" id="PS50137">
    <property type="entry name" value="DS_RBD"/>
    <property type="match status" value="1"/>
</dbReference>
<feature type="compositionally biased region" description="Low complexity" evidence="3">
    <location>
        <begin position="430"/>
        <end position="443"/>
    </location>
</feature>
<evidence type="ECO:0008006" key="8">
    <source>
        <dbReference type="Google" id="ProtNLM"/>
    </source>
</evidence>
<evidence type="ECO:0000256" key="2">
    <source>
        <dbReference type="PROSITE-ProRule" id="PRU00266"/>
    </source>
</evidence>
<feature type="region of interest" description="Disordered" evidence="3">
    <location>
        <begin position="523"/>
        <end position="571"/>
    </location>
</feature>
<proteinExistence type="predicted"/>
<feature type="domain" description="DRBM" evidence="4">
    <location>
        <begin position="575"/>
        <end position="639"/>
    </location>
</feature>
<dbReference type="PROSITE" id="PS50142">
    <property type="entry name" value="RNASE_3_2"/>
    <property type="match status" value="1"/>
</dbReference>
<dbReference type="InterPro" id="IPR000999">
    <property type="entry name" value="RNase_III_dom"/>
</dbReference>
<dbReference type="GO" id="GO:0003723">
    <property type="term" value="F:RNA binding"/>
    <property type="evidence" value="ECO:0007669"/>
    <property type="project" value="UniProtKB-UniRule"/>
</dbReference>
<keyword evidence="7" id="KW-1185">Reference proteome</keyword>
<dbReference type="RefSeq" id="XP_064853771.1">
    <property type="nucleotide sequence ID" value="XM_064997699.1"/>
</dbReference>
<dbReference type="InterPro" id="IPR036389">
    <property type="entry name" value="RNase_III_sf"/>
</dbReference>
<dbReference type="SMART" id="SM00358">
    <property type="entry name" value="DSRM"/>
    <property type="match status" value="1"/>
</dbReference>
<dbReference type="EMBL" id="BTFZ01000011">
    <property type="protein sequence ID" value="GMM36775.1"/>
    <property type="molecule type" value="Genomic_DNA"/>
</dbReference>
<dbReference type="GO" id="GO:0006396">
    <property type="term" value="P:RNA processing"/>
    <property type="evidence" value="ECO:0007669"/>
    <property type="project" value="InterPro"/>
</dbReference>
<protein>
    <recommendedName>
        <fullName evidence="8">DRBM domain-containing protein</fullName>
    </recommendedName>
</protein>
<dbReference type="GO" id="GO:0004525">
    <property type="term" value="F:ribonuclease III activity"/>
    <property type="evidence" value="ECO:0007669"/>
    <property type="project" value="InterPro"/>
</dbReference>
<dbReference type="Pfam" id="PF00035">
    <property type="entry name" value="dsrm"/>
    <property type="match status" value="1"/>
</dbReference>
<feature type="region of interest" description="Disordered" evidence="3">
    <location>
        <begin position="400"/>
        <end position="450"/>
    </location>
</feature>
<dbReference type="AlphaFoldDB" id="A0AAV5QPC7"/>
<dbReference type="Proteomes" id="UP001360560">
    <property type="component" value="Unassembled WGS sequence"/>
</dbReference>
<dbReference type="SUPFAM" id="SSF54768">
    <property type="entry name" value="dsRNA-binding domain-like"/>
    <property type="match status" value="1"/>
</dbReference>